<proteinExistence type="predicted"/>
<accession>S8BA43</accession>
<reference evidence="1 2" key="1">
    <citation type="journal article" date="2013" name="PLoS ONE">
        <title>Genomic and secretomic analyses reveal unique features of the lignocellulolytic enzyme system of Penicillium decumbens.</title>
        <authorList>
            <person name="Liu G."/>
            <person name="Zhang L."/>
            <person name="Wei X."/>
            <person name="Zou G."/>
            <person name="Qin Y."/>
            <person name="Ma L."/>
            <person name="Li J."/>
            <person name="Zheng H."/>
            <person name="Wang S."/>
            <person name="Wang C."/>
            <person name="Xun L."/>
            <person name="Zhao G.-P."/>
            <person name="Zhou Z."/>
            <person name="Qu Y."/>
        </authorList>
    </citation>
    <scope>NUCLEOTIDE SEQUENCE [LARGE SCALE GENOMIC DNA]</scope>
    <source>
        <strain evidence="2">114-2 / CGMCC 5302</strain>
    </source>
</reference>
<gene>
    <name evidence="1" type="ORF">PDE_06629</name>
</gene>
<dbReference type="HOGENOM" id="CLU_1355047_0_0_1"/>
<evidence type="ECO:0000313" key="2">
    <source>
        <dbReference type="Proteomes" id="UP000019376"/>
    </source>
</evidence>
<name>S8BA43_PENO1</name>
<organism evidence="1 2">
    <name type="scientific">Penicillium oxalicum (strain 114-2 / CGMCC 5302)</name>
    <name type="common">Penicillium decumbens</name>
    <dbReference type="NCBI Taxonomy" id="933388"/>
    <lineage>
        <taxon>Eukaryota</taxon>
        <taxon>Fungi</taxon>
        <taxon>Dikarya</taxon>
        <taxon>Ascomycota</taxon>
        <taxon>Pezizomycotina</taxon>
        <taxon>Eurotiomycetes</taxon>
        <taxon>Eurotiomycetidae</taxon>
        <taxon>Eurotiales</taxon>
        <taxon>Aspergillaceae</taxon>
        <taxon>Penicillium</taxon>
    </lineage>
</organism>
<protein>
    <submittedName>
        <fullName evidence="1">Uncharacterized protein</fullName>
    </submittedName>
</protein>
<dbReference type="AlphaFoldDB" id="S8BA43"/>
<keyword evidence="2" id="KW-1185">Reference proteome</keyword>
<evidence type="ECO:0000313" key="1">
    <source>
        <dbReference type="EMBL" id="EPS31672.1"/>
    </source>
</evidence>
<dbReference type="EMBL" id="KB644414">
    <property type="protein sequence ID" value="EPS31672.1"/>
    <property type="molecule type" value="Genomic_DNA"/>
</dbReference>
<sequence length="202" mass="22265">MVLRSTSDPADPINNDTARYHCTLTSLGPDRTVHIPPGKRALILLSCDRPGVSTVHLGPVWKGDSDDRGPMTVAAGSLQDPGMETADPEVVLSYFGHRLGQSRGFGLMEENILWNSIFWGNQICSGKGLDDTSPLIHRQNSRLHADRPDERIRVSLPFSNGMLDRGQAELVNICETLGGIIGHDRSTESWNPENFRKRQPQG</sequence>
<dbReference type="Proteomes" id="UP000019376">
    <property type="component" value="Unassembled WGS sequence"/>
</dbReference>